<accession>A0A518I5J5</accession>
<protein>
    <submittedName>
        <fullName evidence="1">Uncharacterized protein</fullName>
    </submittedName>
</protein>
<proteinExistence type="predicted"/>
<dbReference type="AlphaFoldDB" id="A0A518I5J5"/>
<evidence type="ECO:0000313" key="1">
    <source>
        <dbReference type="EMBL" id="QDV48380.1"/>
    </source>
</evidence>
<dbReference type="KEGG" id="gfm:Enr17x_03920"/>
<evidence type="ECO:0000313" key="2">
    <source>
        <dbReference type="Proteomes" id="UP000318313"/>
    </source>
</evidence>
<dbReference type="EMBL" id="CP037452">
    <property type="protein sequence ID" value="QDV48380.1"/>
    <property type="molecule type" value="Genomic_DNA"/>
</dbReference>
<keyword evidence="2" id="KW-1185">Reference proteome</keyword>
<dbReference type="Proteomes" id="UP000318313">
    <property type="component" value="Chromosome"/>
</dbReference>
<sequence>MPVSDFFPFIFMVSAAYLTTPAHGTDVFGTYWNCYCSQCASRRKVVHRLVDLFSQIPSRWIEELSEHRSEWLPLPMWGTLFVPKDSADIRNIEKLTKSIEDDDEESISFRDAGWQAVAATGIYAIEFDEELLLGIHGAGYNFYVQHWSKLYDALDYRWHESI</sequence>
<dbReference type="RefSeq" id="WP_145305540.1">
    <property type="nucleotide sequence ID" value="NZ_CP037452.1"/>
</dbReference>
<dbReference type="OrthoDB" id="261746at2"/>
<gene>
    <name evidence="1" type="ORF">Enr17x_03920</name>
</gene>
<name>A0A518I5J5_9PLAN</name>
<reference evidence="1 2" key="1">
    <citation type="submission" date="2019-03" db="EMBL/GenBank/DDBJ databases">
        <title>Deep-cultivation of Planctomycetes and their phenomic and genomic characterization uncovers novel biology.</title>
        <authorList>
            <person name="Wiegand S."/>
            <person name="Jogler M."/>
            <person name="Boedeker C."/>
            <person name="Pinto D."/>
            <person name="Vollmers J."/>
            <person name="Rivas-Marin E."/>
            <person name="Kohn T."/>
            <person name="Peeters S.H."/>
            <person name="Heuer A."/>
            <person name="Rast P."/>
            <person name="Oberbeckmann S."/>
            <person name="Bunk B."/>
            <person name="Jeske O."/>
            <person name="Meyerdierks A."/>
            <person name="Storesund J.E."/>
            <person name="Kallscheuer N."/>
            <person name="Luecker S."/>
            <person name="Lage O.M."/>
            <person name="Pohl T."/>
            <person name="Merkel B.J."/>
            <person name="Hornburger P."/>
            <person name="Mueller R.-W."/>
            <person name="Bruemmer F."/>
            <person name="Labrenz M."/>
            <person name="Spormann A.M."/>
            <person name="Op den Camp H."/>
            <person name="Overmann J."/>
            <person name="Amann R."/>
            <person name="Jetten M.S.M."/>
            <person name="Mascher T."/>
            <person name="Medema M.H."/>
            <person name="Devos D.P."/>
            <person name="Kaster A.-K."/>
            <person name="Ovreas L."/>
            <person name="Rohde M."/>
            <person name="Galperin M.Y."/>
            <person name="Jogler C."/>
        </authorList>
    </citation>
    <scope>NUCLEOTIDE SEQUENCE [LARGE SCALE GENOMIC DNA]</scope>
    <source>
        <strain evidence="1 2">Enr17</strain>
    </source>
</reference>
<organism evidence="1 2">
    <name type="scientific">Gimesia fumaroli</name>
    <dbReference type="NCBI Taxonomy" id="2527976"/>
    <lineage>
        <taxon>Bacteria</taxon>
        <taxon>Pseudomonadati</taxon>
        <taxon>Planctomycetota</taxon>
        <taxon>Planctomycetia</taxon>
        <taxon>Planctomycetales</taxon>
        <taxon>Planctomycetaceae</taxon>
        <taxon>Gimesia</taxon>
    </lineage>
</organism>